<proteinExistence type="predicted"/>
<gene>
    <name evidence="2" type="ORF">Dsin_005208</name>
</gene>
<keyword evidence="3" id="KW-1185">Reference proteome</keyword>
<dbReference type="Pfam" id="PF14392">
    <property type="entry name" value="zf-CCHC_4"/>
    <property type="match status" value="1"/>
</dbReference>
<dbReference type="InterPro" id="IPR040256">
    <property type="entry name" value="At4g02000-like"/>
</dbReference>
<evidence type="ECO:0000313" key="3">
    <source>
        <dbReference type="Proteomes" id="UP001281410"/>
    </source>
</evidence>
<protein>
    <recommendedName>
        <fullName evidence="1">Zinc knuckle CX2CX4HX4C domain-containing protein</fullName>
    </recommendedName>
</protein>
<organism evidence="2 3">
    <name type="scientific">Dipteronia sinensis</name>
    <dbReference type="NCBI Taxonomy" id="43782"/>
    <lineage>
        <taxon>Eukaryota</taxon>
        <taxon>Viridiplantae</taxon>
        <taxon>Streptophyta</taxon>
        <taxon>Embryophyta</taxon>
        <taxon>Tracheophyta</taxon>
        <taxon>Spermatophyta</taxon>
        <taxon>Magnoliopsida</taxon>
        <taxon>eudicotyledons</taxon>
        <taxon>Gunneridae</taxon>
        <taxon>Pentapetalae</taxon>
        <taxon>rosids</taxon>
        <taxon>malvids</taxon>
        <taxon>Sapindales</taxon>
        <taxon>Sapindaceae</taxon>
        <taxon>Hippocastanoideae</taxon>
        <taxon>Acereae</taxon>
        <taxon>Dipteronia</taxon>
    </lineage>
</organism>
<dbReference type="EMBL" id="JANJYJ010000002">
    <property type="protein sequence ID" value="KAK3225346.1"/>
    <property type="molecule type" value="Genomic_DNA"/>
</dbReference>
<name>A0AAE0AW31_9ROSI</name>
<dbReference type="Proteomes" id="UP001281410">
    <property type="component" value="Unassembled WGS sequence"/>
</dbReference>
<sequence length="192" mass="21375">MGSENIDRLCASMSLKKREGPIRKLQDDLLVAEERKLAICLADDRQKVLAGGPRSFDDTMIVLEEPTGKRAITGLKFNMAEFWVQISNLPILCITKEIGLFLESIIGDVREVDIGPSGDFCGKFLRVRVIIKIDKPLKRFLRVNVLGDGKETVMLIQYERLPNFCFKLGLLGHTVHGCSETGDGGLPTDQDL</sequence>
<feature type="domain" description="Zinc knuckle CX2CX4HX4C" evidence="1">
    <location>
        <begin position="133"/>
        <end position="179"/>
    </location>
</feature>
<dbReference type="InterPro" id="IPR025836">
    <property type="entry name" value="Zn_knuckle_CX2CX4HX4C"/>
</dbReference>
<evidence type="ECO:0000313" key="2">
    <source>
        <dbReference type="EMBL" id="KAK3225346.1"/>
    </source>
</evidence>
<dbReference type="AlphaFoldDB" id="A0AAE0AW31"/>
<evidence type="ECO:0000259" key="1">
    <source>
        <dbReference type="Pfam" id="PF14392"/>
    </source>
</evidence>
<dbReference type="PANTHER" id="PTHR31286:SF167">
    <property type="entry name" value="OS09G0268800 PROTEIN"/>
    <property type="match status" value="1"/>
</dbReference>
<reference evidence="2" key="1">
    <citation type="journal article" date="2023" name="Plant J.">
        <title>Genome sequences and population genomics provide insights into the demographic history, inbreeding, and mutation load of two 'living fossil' tree species of Dipteronia.</title>
        <authorList>
            <person name="Feng Y."/>
            <person name="Comes H.P."/>
            <person name="Chen J."/>
            <person name="Zhu S."/>
            <person name="Lu R."/>
            <person name="Zhang X."/>
            <person name="Li P."/>
            <person name="Qiu J."/>
            <person name="Olsen K.M."/>
            <person name="Qiu Y."/>
        </authorList>
    </citation>
    <scope>NUCLEOTIDE SEQUENCE</scope>
    <source>
        <strain evidence="2">NBL</strain>
    </source>
</reference>
<comment type="caution">
    <text evidence="2">The sequence shown here is derived from an EMBL/GenBank/DDBJ whole genome shotgun (WGS) entry which is preliminary data.</text>
</comment>
<dbReference type="PANTHER" id="PTHR31286">
    <property type="entry name" value="GLYCINE-RICH CELL WALL STRUCTURAL PROTEIN 1.8-LIKE"/>
    <property type="match status" value="1"/>
</dbReference>
<accession>A0AAE0AW31</accession>